<proteinExistence type="inferred from homology"/>
<evidence type="ECO:0000256" key="2">
    <source>
        <dbReference type="ARBA" id="ARBA00002681"/>
    </source>
</evidence>
<dbReference type="EC" id="3.1.1.31" evidence="5 7"/>
<comment type="catalytic activity">
    <reaction evidence="1 7">
        <text>6-phospho-D-glucono-1,5-lactone + H2O = 6-phospho-D-gluconate + H(+)</text>
        <dbReference type="Rhea" id="RHEA:12556"/>
        <dbReference type="ChEBI" id="CHEBI:15377"/>
        <dbReference type="ChEBI" id="CHEBI:15378"/>
        <dbReference type="ChEBI" id="CHEBI:57955"/>
        <dbReference type="ChEBI" id="CHEBI:58759"/>
        <dbReference type="EC" id="3.1.1.31"/>
    </reaction>
</comment>
<reference evidence="10" key="1">
    <citation type="journal article" date="2019" name="Int. J. Syst. Evol. Microbiol.">
        <title>The Global Catalogue of Microorganisms (GCM) 10K type strain sequencing project: providing services to taxonomists for standard genome sequencing and annotation.</title>
        <authorList>
            <consortium name="The Broad Institute Genomics Platform"/>
            <consortium name="The Broad Institute Genome Sequencing Center for Infectious Disease"/>
            <person name="Wu L."/>
            <person name="Ma J."/>
        </authorList>
    </citation>
    <scope>NUCLEOTIDE SEQUENCE [LARGE SCALE GENOMIC DNA]</scope>
    <source>
        <strain evidence="10">JCM 16950</strain>
    </source>
</reference>
<accession>A0ABP7GPF4</accession>
<protein>
    <recommendedName>
        <fullName evidence="6 7">6-phosphogluconolactonase</fullName>
        <shortName evidence="7">6PGL</shortName>
        <ecNumber evidence="5 7">3.1.1.31</ecNumber>
    </recommendedName>
</protein>
<evidence type="ECO:0000256" key="7">
    <source>
        <dbReference type="RuleBase" id="RU365095"/>
    </source>
</evidence>
<dbReference type="EMBL" id="BAABAF010000008">
    <property type="protein sequence ID" value="GAA3769490.1"/>
    <property type="molecule type" value="Genomic_DNA"/>
</dbReference>
<name>A0ABP7GPF4_9MICO</name>
<evidence type="ECO:0000259" key="8">
    <source>
        <dbReference type="Pfam" id="PF01182"/>
    </source>
</evidence>
<evidence type="ECO:0000256" key="1">
    <source>
        <dbReference type="ARBA" id="ARBA00000832"/>
    </source>
</evidence>
<feature type="domain" description="Glucosamine/galactosamine-6-phosphate isomerase" evidence="8">
    <location>
        <begin position="15"/>
        <end position="246"/>
    </location>
</feature>
<dbReference type="PANTHER" id="PTHR11054">
    <property type="entry name" value="6-PHOSPHOGLUCONOLACTONASE"/>
    <property type="match status" value="1"/>
</dbReference>
<dbReference type="RefSeq" id="WP_344783602.1">
    <property type="nucleotide sequence ID" value="NZ_BAABAF010000008.1"/>
</dbReference>
<dbReference type="Pfam" id="PF01182">
    <property type="entry name" value="Glucosamine_iso"/>
    <property type="match status" value="1"/>
</dbReference>
<dbReference type="SUPFAM" id="SSF100950">
    <property type="entry name" value="NagB/RpiA/CoA transferase-like"/>
    <property type="match status" value="1"/>
</dbReference>
<comment type="similarity">
    <text evidence="4 7">Belongs to the glucosamine/galactosamine-6-phosphate isomerase family. 6-phosphogluconolactonase subfamily.</text>
</comment>
<gene>
    <name evidence="7 9" type="primary">pgl</name>
    <name evidence="9" type="ORF">GCM10022240_22360</name>
</gene>
<comment type="caution">
    <text evidence="9">The sequence shown here is derived from an EMBL/GenBank/DDBJ whole genome shotgun (WGS) entry which is preliminary data.</text>
</comment>
<keyword evidence="10" id="KW-1185">Reference proteome</keyword>
<dbReference type="CDD" id="cd01400">
    <property type="entry name" value="6PGL"/>
    <property type="match status" value="1"/>
</dbReference>
<dbReference type="Proteomes" id="UP001500540">
    <property type="component" value="Unassembled WGS sequence"/>
</dbReference>
<evidence type="ECO:0000256" key="3">
    <source>
        <dbReference type="ARBA" id="ARBA00004961"/>
    </source>
</evidence>
<dbReference type="Gene3D" id="3.40.50.1360">
    <property type="match status" value="1"/>
</dbReference>
<comment type="function">
    <text evidence="2 7">Hydrolysis of 6-phosphogluconolactone to 6-phosphogluconate.</text>
</comment>
<comment type="pathway">
    <text evidence="3 7">Carbohydrate degradation; pentose phosphate pathway; D-ribulose 5-phosphate from D-glucose 6-phosphate (oxidative stage): step 2/3.</text>
</comment>
<dbReference type="NCBIfam" id="TIGR01198">
    <property type="entry name" value="pgl"/>
    <property type="match status" value="1"/>
</dbReference>
<evidence type="ECO:0000256" key="4">
    <source>
        <dbReference type="ARBA" id="ARBA00010662"/>
    </source>
</evidence>
<dbReference type="PANTHER" id="PTHR11054:SF0">
    <property type="entry name" value="6-PHOSPHOGLUCONOLACTONASE"/>
    <property type="match status" value="1"/>
</dbReference>
<dbReference type="InterPro" id="IPR037171">
    <property type="entry name" value="NagB/RpiA_transferase-like"/>
</dbReference>
<dbReference type="InterPro" id="IPR039104">
    <property type="entry name" value="6PGL"/>
</dbReference>
<evidence type="ECO:0000256" key="5">
    <source>
        <dbReference type="ARBA" id="ARBA00013198"/>
    </source>
</evidence>
<evidence type="ECO:0000313" key="9">
    <source>
        <dbReference type="EMBL" id="GAA3769490.1"/>
    </source>
</evidence>
<dbReference type="InterPro" id="IPR005900">
    <property type="entry name" value="6-phosphogluconolactonase_DevB"/>
</dbReference>
<organism evidence="9 10">
    <name type="scientific">Microbacterium kribbense</name>
    <dbReference type="NCBI Taxonomy" id="433645"/>
    <lineage>
        <taxon>Bacteria</taxon>
        <taxon>Bacillati</taxon>
        <taxon>Actinomycetota</taxon>
        <taxon>Actinomycetes</taxon>
        <taxon>Micrococcales</taxon>
        <taxon>Microbacteriaceae</taxon>
        <taxon>Microbacterium</taxon>
    </lineage>
</organism>
<keyword evidence="7" id="KW-0378">Hydrolase</keyword>
<evidence type="ECO:0000256" key="6">
    <source>
        <dbReference type="ARBA" id="ARBA00020337"/>
    </source>
</evidence>
<sequence>MAEGSTAKRVLVRSDPQTLADAVAKRFYSRIGKRVQGGGVAHISLTGGGMGTAVLRAAAARPERDQIDWSKVHFWWSDERFVPSDSPERNDVGADGALLDLLDIPPANIHRMAASDDGIDIEAGAAAYAAELARFGPAESTATGVLSGPWPSFDICFLGVGPDAHIASLFPDRPEIRITDRTAVPVLGSPKPPPNRITLTRPVINSSQRVWLVLAGADKASALGLALAGASYHSVPAAGAKGRRRTVFFVDAAAAAAVPPELIDGDY</sequence>
<dbReference type="InterPro" id="IPR006148">
    <property type="entry name" value="Glc/Gal-6P_isomerase"/>
</dbReference>
<evidence type="ECO:0000313" key="10">
    <source>
        <dbReference type="Proteomes" id="UP001500540"/>
    </source>
</evidence>